<evidence type="ECO:0000256" key="8">
    <source>
        <dbReference type="SAM" id="Coils"/>
    </source>
</evidence>
<reference evidence="11 12" key="1">
    <citation type="submission" date="2024-05" db="EMBL/GenBank/DDBJ databases">
        <title>Genome sequencing and assembly of Indian major carp, Cirrhinus mrigala (Hamilton, 1822).</title>
        <authorList>
            <person name="Mohindra V."/>
            <person name="Chowdhury L.M."/>
            <person name="Lal K."/>
            <person name="Jena J.K."/>
        </authorList>
    </citation>
    <scope>NUCLEOTIDE SEQUENCE [LARGE SCALE GENOMIC DNA]</scope>
    <source>
        <strain evidence="11">CM1030</strain>
        <tissue evidence="11">Blood</tissue>
    </source>
</reference>
<dbReference type="GO" id="GO:0030030">
    <property type="term" value="P:cell projection organization"/>
    <property type="evidence" value="ECO:0007669"/>
    <property type="project" value="UniProtKB-KW"/>
</dbReference>
<sequence length="173" mass="19555">AQSDEKALIAKLHQHIVALQLSETTAISRLEAANTRLQKLEAQKLRVEQQLDAQQQALWHARQEGHQRARHLRHTIQALRRQFSGALPLAQQEKFSNTMLQLQEDKARAREEVHKAVEERRKAEGKAQELELKLKGLEELIATLKDAKGAQKVGGSITRDAPIPSSCTRARTR</sequence>
<dbReference type="PANTHER" id="PTHR18879:SF20">
    <property type="entry name" value="CENTROSOMAL PROTEIN OF 290 KDA"/>
    <property type="match status" value="1"/>
</dbReference>
<evidence type="ECO:0000256" key="2">
    <source>
        <dbReference type="ARBA" id="ARBA00004300"/>
    </source>
</evidence>
<evidence type="ECO:0000256" key="6">
    <source>
        <dbReference type="ARBA" id="ARBA00023212"/>
    </source>
</evidence>
<evidence type="ECO:0000256" key="4">
    <source>
        <dbReference type="ARBA" id="ARBA00022794"/>
    </source>
</evidence>
<comment type="caution">
    <text evidence="11">The sequence shown here is derived from an EMBL/GenBank/DDBJ whole genome shotgun (WGS) entry which is preliminary data.</text>
</comment>
<dbReference type="PANTHER" id="PTHR18879">
    <property type="entry name" value="CENTROSOMAL PROTEIN OF 290 KDA"/>
    <property type="match status" value="1"/>
</dbReference>
<gene>
    <name evidence="11" type="ORF">M9458_049471</name>
</gene>
<name>A0ABD0N4F8_CIRMR</name>
<feature type="region of interest" description="Disordered" evidence="9">
    <location>
        <begin position="149"/>
        <end position="173"/>
    </location>
</feature>
<feature type="coiled-coil region" evidence="8">
    <location>
        <begin position="23"/>
        <end position="57"/>
    </location>
</feature>
<evidence type="ECO:0000256" key="1">
    <source>
        <dbReference type="ARBA" id="ARBA00004120"/>
    </source>
</evidence>
<keyword evidence="4" id="KW-0970">Cilium biogenesis/degradation</keyword>
<keyword evidence="7" id="KW-0966">Cell projection</keyword>
<proteinExistence type="predicted"/>
<evidence type="ECO:0000256" key="5">
    <source>
        <dbReference type="ARBA" id="ARBA00023054"/>
    </source>
</evidence>
<accession>A0ABD0N4F8</accession>
<evidence type="ECO:0000256" key="9">
    <source>
        <dbReference type="SAM" id="MobiDB-lite"/>
    </source>
</evidence>
<protein>
    <recommendedName>
        <fullName evidence="10">Centrosomal protein of 290kDa coiled-coil region domain-containing protein</fullName>
    </recommendedName>
</protein>
<dbReference type="InterPro" id="IPR032321">
    <property type="entry name" value="Cep209_CC5"/>
</dbReference>
<keyword evidence="5 8" id="KW-0175">Coiled coil</keyword>
<dbReference type="Pfam" id="PF16574">
    <property type="entry name" value="CEP209_CC5"/>
    <property type="match status" value="1"/>
</dbReference>
<evidence type="ECO:0000256" key="3">
    <source>
        <dbReference type="ARBA" id="ARBA00022490"/>
    </source>
</evidence>
<organism evidence="11 12">
    <name type="scientific">Cirrhinus mrigala</name>
    <name type="common">Mrigala</name>
    <dbReference type="NCBI Taxonomy" id="683832"/>
    <lineage>
        <taxon>Eukaryota</taxon>
        <taxon>Metazoa</taxon>
        <taxon>Chordata</taxon>
        <taxon>Craniata</taxon>
        <taxon>Vertebrata</taxon>
        <taxon>Euteleostomi</taxon>
        <taxon>Actinopterygii</taxon>
        <taxon>Neopterygii</taxon>
        <taxon>Teleostei</taxon>
        <taxon>Ostariophysi</taxon>
        <taxon>Cypriniformes</taxon>
        <taxon>Cyprinidae</taxon>
        <taxon>Labeoninae</taxon>
        <taxon>Labeonini</taxon>
        <taxon>Cirrhinus</taxon>
    </lineage>
</organism>
<dbReference type="EMBL" id="JAMKFB020000025">
    <property type="protein sequence ID" value="KAL0155208.1"/>
    <property type="molecule type" value="Genomic_DNA"/>
</dbReference>
<comment type="subcellular location">
    <subcellularLocation>
        <location evidence="1">Cytoplasm</location>
        <location evidence="1">Cytoskeleton</location>
        <location evidence="1">Cilium basal body</location>
    </subcellularLocation>
    <subcellularLocation>
        <location evidence="2">Cytoplasm</location>
        <location evidence="2">Cytoskeleton</location>
        <location evidence="2">Microtubule organizing center</location>
        <location evidence="2">Centrosome</location>
    </subcellularLocation>
</comment>
<feature type="domain" description="Centrosomal protein of 290kDa coiled-coil region" evidence="10">
    <location>
        <begin position="98"/>
        <end position="153"/>
    </location>
</feature>
<dbReference type="GO" id="GO:0005813">
    <property type="term" value="C:centrosome"/>
    <property type="evidence" value="ECO:0007669"/>
    <property type="project" value="UniProtKB-SubCell"/>
</dbReference>
<keyword evidence="6" id="KW-0206">Cytoskeleton</keyword>
<evidence type="ECO:0000256" key="7">
    <source>
        <dbReference type="ARBA" id="ARBA00023273"/>
    </source>
</evidence>
<feature type="non-terminal residue" evidence="11">
    <location>
        <position position="1"/>
    </location>
</feature>
<dbReference type="Proteomes" id="UP001529510">
    <property type="component" value="Unassembled WGS sequence"/>
</dbReference>
<keyword evidence="3" id="KW-0963">Cytoplasm</keyword>
<evidence type="ECO:0000313" key="12">
    <source>
        <dbReference type="Proteomes" id="UP001529510"/>
    </source>
</evidence>
<keyword evidence="12" id="KW-1185">Reference proteome</keyword>
<dbReference type="AlphaFoldDB" id="A0ABD0N4F8"/>
<evidence type="ECO:0000313" key="11">
    <source>
        <dbReference type="EMBL" id="KAL0155208.1"/>
    </source>
</evidence>
<feature type="coiled-coil region" evidence="8">
    <location>
        <begin position="92"/>
        <end position="147"/>
    </location>
</feature>
<dbReference type="InterPro" id="IPR026201">
    <property type="entry name" value="Cep290"/>
</dbReference>
<evidence type="ECO:0000259" key="10">
    <source>
        <dbReference type="Pfam" id="PF16574"/>
    </source>
</evidence>